<comment type="caution">
    <text evidence="1">The sequence shown here is derived from an EMBL/GenBank/DDBJ whole genome shotgun (WGS) entry which is preliminary data.</text>
</comment>
<dbReference type="GO" id="GO:0005829">
    <property type="term" value="C:cytosol"/>
    <property type="evidence" value="ECO:0007669"/>
    <property type="project" value="TreeGrafter"/>
</dbReference>
<organism evidence="1 2">
    <name type="scientific">Paenibacillus oceani</name>
    <dbReference type="NCBI Taxonomy" id="2772510"/>
    <lineage>
        <taxon>Bacteria</taxon>
        <taxon>Bacillati</taxon>
        <taxon>Bacillota</taxon>
        <taxon>Bacilli</taxon>
        <taxon>Bacillales</taxon>
        <taxon>Paenibacillaceae</taxon>
        <taxon>Paenibacillus</taxon>
    </lineage>
</organism>
<dbReference type="Proteomes" id="UP000639396">
    <property type="component" value="Unassembled WGS sequence"/>
</dbReference>
<keyword evidence="2" id="KW-1185">Reference proteome</keyword>
<name>A0A927CD68_9BACL</name>
<dbReference type="InterPro" id="IPR037012">
    <property type="entry name" value="NanQ/TabA/YiaL_sf"/>
</dbReference>
<dbReference type="InterPro" id="IPR004375">
    <property type="entry name" value="NanQ/TabA/YiaL"/>
</dbReference>
<dbReference type="RefSeq" id="WP_190930920.1">
    <property type="nucleotide sequence ID" value="NZ_JACXJA010000040.1"/>
</dbReference>
<dbReference type="Pfam" id="PF04074">
    <property type="entry name" value="DUF386"/>
    <property type="match status" value="1"/>
</dbReference>
<sequence>MNFDNTKPFIRYGQISRMIVKGEIAMILDSVARLGSYKAISPRFQQAIDFLNANDLHTLELGKYEIDGPHLFAIVQEYETKRKEDSIWEAHRKYADIQIVVEGEELLGHAPIETAEETTAYKEDSDYALYSANGNYFKLDAGYFAFFAPHDVHSPCVAVDEPSKVRKVVIKVAMD</sequence>
<protein>
    <submittedName>
        <fullName evidence="1">YhcH/YjgK/YiaL family protein</fullName>
    </submittedName>
</protein>
<dbReference type="EMBL" id="JACXJA010000040">
    <property type="protein sequence ID" value="MBD2865299.1"/>
    <property type="molecule type" value="Genomic_DNA"/>
</dbReference>
<dbReference type="Gene3D" id="2.60.120.370">
    <property type="entry name" value="YhcH/YjgK/YiaL"/>
    <property type="match status" value="1"/>
</dbReference>
<evidence type="ECO:0000313" key="2">
    <source>
        <dbReference type="Proteomes" id="UP000639396"/>
    </source>
</evidence>
<gene>
    <name evidence="1" type="ORF">IDH45_25275</name>
</gene>
<dbReference type="SUPFAM" id="SSF51197">
    <property type="entry name" value="Clavaminate synthase-like"/>
    <property type="match status" value="1"/>
</dbReference>
<accession>A0A927CD68</accession>
<dbReference type="PANTHER" id="PTHR34986">
    <property type="entry name" value="EVOLVED BETA-GALACTOSIDASE SUBUNIT BETA"/>
    <property type="match status" value="1"/>
</dbReference>
<evidence type="ECO:0000313" key="1">
    <source>
        <dbReference type="EMBL" id="MBD2865299.1"/>
    </source>
</evidence>
<dbReference type="NCBIfam" id="TIGR00022">
    <property type="entry name" value="YhcH/YjgK/YiaL family protein"/>
    <property type="match status" value="1"/>
</dbReference>
<dbReference type="AlphaFoldDB" id="A0A927CD68"/>
<reference evidence="1" key="1">
    <citation type="submission" date="2020-09" db="EMBL/GenBank/DDBJ databases">
        <title>A novel bacterium of genus Paenibacillus, isolated from South China Sea.</title>
        <authorList>
            <person name="Huang H."/>
            <person name="Mo K."/>
            <person name="Hu Y."/>
        </authorList>
    </citation>
    <scope>NUCLEOTIDE SEQUENCE</scope>
    <source>
        <strain evidence="1">IB182363</strain>
    </source>
</reference>
<proteinExistence type="predicted"/>
<dbReference type="PANTHER" id="PTHR34986:SF1">
    <property type="entry name" value="PROTEIN YIAL"/>
    <property type="match status" value="1"/>
</dbReference>